<dbReference type="PROSITE" id="PS01328">
    <property type="entry name" value="4HBCOA_THIOESTERASE"/>
    <property type="match status" value="1"/>
</dbReference>
<dbReference type="InterPro" id="IPR029069">
    <property type="entry name" value="HotDog_dom_sf"/>
</dbReference>
<evidence type="ECO:0000313" key="3">
    <source>
        <dbReference type="EMBL" id="MBD8893724.1"/>
    </source>
</evidence>
<dbReference type="Pfam" id="PF13279">
    <property type="entry name" value="4HBT_2"/>
    <property type="match status" value="1"/>
</dbReference>
<dbReference type="PIRSF" id="PIRSF003230">
    <property type="entry name" value="YbgC"/>
    <property type="match status" value="1"/>
</dbReference>
<dbReference type="InterPro" id="IPR006684">
    <property type="entry name" value="YbgC/YbaW"/>
</dbReference>
<dbReference type="Gene3D" id="3.10.129.10">
    <property type="entry name" value="Hotdog Thioesterase"/>
    <property type="match status" value="1"/>
</dbReference>
<evidence type="ECO:0000256" key="2">
    <source>
        <dbReference type="ARBA" id="ARBA00022801"/>
    </source>
</evidence>
<dbReference type="PANTHER" id="PTHR31793">
    <property type="entry name" value="4-HYDROXYBENZOYL-COA THIOESTERASE FAMILY MEMBER"/>
    <property type="match status" value="1"/>
</dbReference>
<dbReference type="InterPro" id="IPR050563">
    <property type="entry name" value="4-hydroxybenzoyl-CoA_TE"/>
</dbReference>
<protein>
    <submittedName>
        <fullName evidence="3">Tol-pal system-associated acyl-CoA thioesterase</fullName>
    </submittedName>
</protein>
<comment type="caution">
    <text evidence="3">The sequence shown here is derived from an EMBL/GenBank/DDBJ whole genome shotgun (WGS) entry which is preliminary data.</text>
</comment>
<dbReference type="RefSeq" id="WP_192149982.1">
    <property type="nucleotide sequence ID" value="NZ_JACYXI010000015.1"/>
</dbReference>
<accession>A0ABR9CT00</accession>
<dbReference type="SUPFAM" id="SSF54637">
    <property type="entry name" value="Thioesterase/thiol ester dehydrase-isomerase"/>
    <property type="match status" value="1"/>
</dbReference>
<proteinExistence type="inferred from homology"/>
<comment type="similarity">
    <text evidence="1">Belongs to the 4-hydroxybenzoyl-CoA thioesterase family.</text>
</comment>
<dbReference type="EMBL" id="JACYXI010000015">
    <property type="protein sequence ID" value="MBD8893724.1"/>
    <property type="molecule type" value="Genomic_DNA"/>
</dbReference>
<dbReference type="Proteomes" id="UP000632063">
    <property type="component" value="Unassembled WGS sequence"/>
</dbReference>
<dbReference type="NCBIfam" id="TIGR02799">
    <property type="entry name" value="thio_ybgC"/>
    <property type="match status" value="1"/>
</dbReference>
<sequence length="150" mass="17098">MSDWPDLAGRIEGGSHILPIRVYYEDTDFTGVVYHGAFIKFFERGRSDYLRLCEVHHKLLLHEDPSRSLAFAVRRMEVEFLRPAKIDDVLEVQTTLVEARGARLSLRQEIRRDGELLSSADVFAAVINGHGRPARLPKELMSRLIARTAP</sequence>
<keyword evidence="2" id="KW-0378">Hydrolase</keyword>
<keyword evidence="4" id="KW-1185">Reference proteome</keyword>
<evidence type="ECO:0000256" key="1">
    <source>
        <dbReference type="ARBA" id="ARBA00005953"/>
    </source>
</evidence>
<dbReference type="InterPro" id="IPR014166">
    <property type="entry name" value="Tol-Pal_acyl-CoA_thioesterase"/>
</dbReference>
<dbReference type="NCBIfam" id="TIGR00051">
    <property type="entry name" value="YbgC/FadM family acyl-CoA thioesterase"/>
    <property type="match status" value="1"/>
</dbReference>
<dbReference type="InterPro" id="IPR008272">
    <property type="entry name" value="HB-CoA_thioesterase_AS"/>
</dbReference>
<reference evidence="4" key="1">
    <citation type="submission" date="2020-09" db="EMBL/GenBank/DDBJ databases">
        <title>The genome sequence of strain Labrenzia suaedae 4C16A.</title>
        <authorList>
            <person name="Liu Y."/>
        </authorList>
    </citation>
    <scope>NUCLEOTIDE SEQUENCE [LARGE SCALE GENOMIC DNA]</scope>
    <source>
        <strain evidence="4">4C16A</strain>
    </source>
</reference>
<organism evidence="3 4">
    <name type="scientific">Roseibium litorale</name>
    <dbReference type="NCBI Taxonomy" id="2803841"/>
    <lineage>
        <taxon>Bacteria</taxon>
        <taxon>Pseudomonadati</taxon>
        <taxon>Pseudomonadota</taxon>
        <taxon>Alphaproteobacteria</taxon>
        <taxon>Hyphomicrobiales</taxon>
        <taxon>Stappiaceae</taxon>
        <taxon>Roseibium</taxon>
    </lineage>
</organism>
<dbReference type="PANTHER" id="PTHR31793:SF37">
    <property type="entry name" value="ACYL-COA THIOESTER HYDROLASE YBGC"/>
    <property type="match status" value="1"/>
</dbReference>
<name>A0ABR9CT00_9HYPH</name>
<reference evidence="3 4" key="2">
    <citation type="journal article" date="2021" name="Int. J. Syst. Evol. Microbiol.">
        <title>Roseibium litorale sp. nov., isolated from a tidal flat sediment and proposal for the reclassification of Labrenzia polysiphoniae as Roseibium polysiphoniae comb. nov.</title>
        <authorList>
            <person name="Liu Y."/>
            <person name="Pei T."/>
            <person name="Du J."/>
            <person name="Chao M."/>
            <person name="Deng M.R."/>
            <person name="Zhu H."/>
        </authorList>
    </citation>
    <scope>NUCLEOTIDE SEQUENCE [LARGE SCALE GENOMIC DNA]</scope>
    <source>
        <strain evidence="3 4">4C16A</strain>
    </source>
</reference>
<gene>
    <name evidence="3" type="primary">ybgC</name>
    <name evidence="3" type="ORF">IG616_19435</name>
</gene>
<dbReference type="CDD" id="cd00586">
    <property type="entry name" value="4HBT"/>
    <property type="match status" value="1"/>
</dbReference>
<evidence type="ECO:0000313" key="4">
    <source>
        <dbReference type="Proteomes" id="UP000632063"/>
    </source>
</evidence>